<dbReference type="InterPro" id="IPR039537">
    <property type="entry name" value="Retrotran_Ty1/copia-like"/>
</dbReference>
<dbReference type="Gene3D" id="3.30.420.10">
    <property type="entry name" value="Ribonuclease H-like superfamily/Ribonuclease H"/>
    <property type="match status" value="1"/>
</dbReference>
<dbReference type="GO" id="GO:0032196">
    <property type="term" value="P:transposition"/>
    <property type="evidence" value="ECO:0007669"/>
    <property type="project" value="UniProtKB-KW"/>
</dbReference>
<evidence type="ECO:0000256" key="13">
    <source>
        <dbReference type="ARBA" id="ARBA00048173"/>
    </source>
</evidence>
<dbReference type="GO" id="GO:0004519">
    <property type="term" value="F:endonuclease activity"/>
    <property type="evidence" value="ECO:0007669"/>
    <property type="project" value="UniProtKB-KW"/>
</dbReference>
<dbReference type="GO" id="GO:0015074">
    <property type="term" value="P:DNA integration"/>
    <property type="evidence" value="ECO:0007669"/>
    <property type="project" value="UniProtKB-KW"/>
</dbReference>
<dbReference type="SUPFAM" id="SSF53098">
    <property type="entry name" value="Ribonuclease H-like"/>
    <property type="match status" value="1"/>
</dbReference>
<keyword evidence="8" id="KW-0694">RNA-binding</keyword>
<dbReference type="PANTHER" id="PTHR42648">
    <property type="entry name" value="TRANSPOSASE, PUTATIVE-RELATED"/>
    <property type="match status" value="1"/>
</dbReference>
<evidence type="ECO:0000256" key="1">
    <source>
        <dbReference type="ARBA" id="ARBA00022578"/>
    </source>
</evidence>
<dbReference type="GO" id="GO:0006310">
    <property type="term" value="P:DNA recombination"/>
    <property type="evidence" value="ECO:0007669"/>
    <property type="project" value="UniProtKB-KW"/>
</dbReference>
<feature type="domain" description="Integrase catalytic" evidence="17">
    <location>
        <begin position="31"/>
        <end position="196"/>
    </location>
</feature>
<dbReference type="InterPro" id="IPR001584">
    <property type="entry name" value="Integrase_cat-core"/>
</dbReference>
<evidence type="ECO:0000256" key="11">
    <source>
        <dbReference type="ARBA" id="ARBA00022932"/>
    </source>
</evidence>
<sequence>MPSSNTEYATKCKICTQCKLKRALHKNPIPAGQRPFEKIHFDLLEIKPYAKNSAQYGLVIINDFSRFNRIMILSNKYQAETNLISFIREIKNKTGNYPSYLHSDRGGEFSSTKFMTECGKLGICFERGPADSPQSNGITERFNQSLLIKIRCLLAQCNLPINFWDEAANHASTIINLLPSRALNWNSPVSILKTHEMLIEPLRQIDSLIPFVIKVFVHQQNKLKPLPPCKPLLYLGYEKYSDAMQFFDPTSRKIVVSRDFSITQLTFEYGSKKVLKKDPITLPTSKISTLKYKSSDSIIIEPFFTSTTTALDKPNTSIAAPSPLRPPATVEPDKDHLHLPNKADQREKTKKGYTYVPHYSTAPRNIKRKISTTNIINKTKRNQQKNQDTTQLINNPETEEEAVMLNETITISEALSNKEELQHRKSVMEEELKSLTTKNTGTLVPPPKDEKIIGGMWRLVKKKNEYGETTRYKAR</sequence>
<keyword evidence="6" id="KW-0378">Hydrolase</keyword>
<evidence type="ECO:0000256" key="12">
    <source>
        <dbReference type="ARBA" id="ARBA00023172"/>
    </source>
</evidence>
<evidence type="ECO:0000256" key="4">
    <source>
        <dbReference type="ARBA" id="ARBA00022723"/>
    </source>
</evidence>
<dbReference type="EMBL" id="AVOT02060050">
    <property type="protein sequence ID" value="MBW0553600.1"/>
    <property type="molecule type" value="Genomic_DNA"/>
</dbReference>
<feature type="compositionally biased region" description="Basic and acidic residues" evidence="16">
    <location>
        <begin position="331"/>
        <end position="347"/>
    </location>
</feature>
<evidence type="ECO:0000256" key="10">
    <source>
        <dbReference type="ARBA" id="ARBA00022918"/>
    </source>
</evidence>
<evidence type="ECO:0000256" key="2">
    <source>
        <dbReference type="ARBA" id="ARBA00022695"/>
    </source>
</evidence>
<gene>
    <name evidence="18" type="ORF">O181_093315</name>
</gene>
<keyword evidence="11" id="KW-0808">Transferase</keyword>
<dbReference type="GO" id="GO:0046872">
    <property type="term" value="F:metal ion binding"/>
    <property type="evidence" value="ECO:0007669"/>
    <property type="project" value="UniProtKB-KW"/>
</dbReference>
<dbReference type="PANTHER" id="PTHR42648:SF11">
    <property type="entry name" value="TRANSPOSON TY4-P GAG-POL POLYPROTEIN"/>
    <property type="match status" value="1"/>
</dbReference>
<feature type="coiled-coil region" evidence="15">
    <location>
        <begin position="411"/>
        <end position="438"/>
    </location>
</feature>
<comment type="caution">
    <text evidence="18">The sequence shown here is derived from an EMBL/GenBank/DDBJ whole genome shotgun (WGS) entry which is preliminary data.</text>
</comment>
<keyword evidence="15" id="KW-0175">Coiled coil</keyword>
<dbReference type="GO" id="GO:0016787">
    <property type="term" value="F:hydrolase activity"/>
    <property type="evidence" value="ECO:0007669"/>
    <property type="project" value="UniProtKB-KW"/>
</dbReference>
<dbReference type="InterPro" id="IPR012337">
    <property type="entry name" value="RNaseH-like_sf"/>
</dbReference>
<dbReference type="GO" id="GO:0003723">
    <property type="term" value="F:RNA binding"/>
    <property type="evidence" value="ECO:0007669"/>
    <property type="project" value="UniProtKB-KW"/>
</dbReference>
<keyword evidence="5" id="KW-0255">Endonuclease</keyword>
<evidence type="ECO:0000256" key="14">
    <source>
        <dbReference type="ARBA" id="ARBA00049244"/>
    </source>
</evidence>
<dbReference type="AlphaFoldDB" id="A0A9Q3J1G3"/>
<comment type="catalytic activity">
    <reaction evidence="14">
        <text>DNA(n) + a 2'-deoxyribonucleoside 5'-triphosphate = DNA(n+1) + diphosphate</text>
        <dbReference type="Rhea" id="RHEA:22508"/>
        <dbReference type="Rhea" id="RHEA-COMP:17339"/>
        <dbReference type="Rhea" id="RHEA-COMP:17340"/>
        <dbReference type="ChEBI" id="CHEBI:33019"/>
        <dbReference type="ChEBI" id="CHEBI:61560"/>
        <dbReference type="ChEBI" id="CHEBI:173112"/>
        <dbReference type="EC" id="2.7.7.7"/>
    </reaction>
</comment>
<dbReference type="GO" id="GO:0003964">
    <property type="term" value="F:RNA-directed DNA polymerase activity"/>
    <property type="evidence" value="ECO:0007669"/>
    <property type="project" value="UniProtKB-KW"/>
</dbReference>
<evidence type="ECO:0000256" key="15">
    <source>
        <dbReference type="SAM" id="Coils"/>
    </source>
</evidence>
<protein>
    <recommendedName>
        <fullName evidence="17">Integrase catalytic domain-containing protein</fullName>
    </recommendedName>
</protein>
<evidence type="ECO:0000256" key="6">
    <source>
        <dbReference type="ARBA" id="ARBA00022801"/>
    </source>
</evidence>
<name>A0A9Q3J1G3_9BASI</name>
<evidence type="ECO:0000256" key="7">
    <source>
        <dbReference type="ARBA" id="ARBA00022842"/>
    </source>
</evidence>
<dbReference type="PROSITE" id="PS50994">
    <property type="entry name" value="INTEGRASE"/>
    <property type="match status" value="1"/>
</dbReference>
<evidence type="ECO:0000256" key="16">
    <source>
        <dbReference type="SAM" id="MobiDB-lite"/>
    </source>
</evidence>
<evidence type="ECO:0000256" key="8">
    <source>
        <dbReference type="ARBA" id="ARBA00022884"/>
    </source>
</evidence>
<evidence type="ECO:0000256" key="9">
    <source>
        <dbReference type="ARBA" id="ARBA00022908"/>
    </source>
</evidence>
<keyword evidence="19" id="KW-1185">Reference proteome</keyword>
<keyword evidence="1" id="KW-0815">Transposition</keyword>
<organism evidence="18 19">
    <name type="scientific">Austropuccinia psidii MF-1</name>
    <dbReference type="NCBI Taxonomy" id="1389203"/>
    <lineage>
        <taxon>Eukaryota</taxon>
        <taxon>Fungi</taxon>
        <taxon>Dikarya</taxon>
        <taxon>Basidiomycota</taxon>
        <taxon>Pucciniomycotina</taxon>
        <taxon>Pucciniomycetes</taxon>
        <taxon>Pucciniales</taxon>
        <taxon>Sphaerophragmiaceae</taxon>
        <taxon>Austropuccinia</taxon>
    </lineage>
</organism>
<comment type="catalytic activity">
    <reaction evidence="13">
        <text>DNA(n) + a 2'-deoxyribonucleoside 5'-triphosphate = DNA(n+1) + diphosphate</text>
        <dbReference type="Rhea" id="RHEA:22508"/>
        <dbReference type="Rhea" id="RHEA-COMP:17339"/>
        <dbReference type="Rhea" id="RHEA-COMP:17340"/>
        <dbReference type="ChEBI" id="CHEBI:33019"/>
        <dbReference type="ChEBI" id="CHEBI:61560"/>
        <dbReference type="ChEBI" id="CHEBI:173112"/>
        <dbReference type="EC" id="2.7.7.49"/>
    </reaction>
</comment>
<evidence type="ECO:0000313" key="18">
    <source>
        <dbReference type="EMBL" id="MBW0553600.1"/>
    </source>
</evidence>
<keyword evidence="3" id="KW-0540">Nuclease</keyword>
<keyword evidence="11" id="KW-0239">DNA-directed DNA polymerase</keyword>
<dbReference type="OrthoDB" id="3263038at2759"/>
<proteinExistence type="predicted"/>
<reference evidence="18" key="1">
    <citation type="submission" date="2021-03" db="EMBL/GenBank/DDBJ databases">
        <title>Draft genome sequence of rust myrtle Austropuccinia psidii MF-1, a brazilian biotype.</title>
        <authorList>
            <person name="Quecine M.C."/>
            <person name="Pachon D.M.R."/>
            <person name="Bonatelli M.L."/>
            <person name="Correr F.H."/>
            <person name="Franceschini L.M."/>
            <person name="Leite T.F."/>
            <person name="Margarido G.R.A."/>
            <person name="Almeida C.A."/>
            <person name="Ferrarezi J.A."/>
            <person name="Labate C.A."/>
        </authorList>
    </citation>
    <scope>NUCLEOTIDE SEQUENCE</scope>
    <source>
        <strain evidence="18">MF-1</strain>
    </source>
</reference>
<keyword evidence="9" id="KW-0229">DNA integration</keyword>
<evidence type="ECO:0000259" key="17">
    <source>
        <dbReference type="PROSITE" id="PS50994"/>
    </source>
</evidence>
<keyword evidence="4" id="KW-0479">Metal-binding</keyword>
<feature type="region of interest" description="Disordered" evidence="16">
    <location>
        <begin position="311"/>
        <end position="350"/>
    </location>
</feature>
<dbReference type="GO" id="GO:0003887">
    <property type="term" value="F:DNA-directed DNA polymerase activity"/>
    <property type="evidence" value="ECO:0007669"/>
    <property type="project" value="UniProtKB-KW"/>
</dbReference>
<evidence type="ECO:0000256" key="3">
    <source>
        <dbReference type="ARBA" id="ARBA00022722"/>
    </source>
</evidence>
<keyword evidence="2" id="KW-0548">Nucleotidyltransferase</keyword>
<evidence type="ECO:0000313" key="19">
    <source>
        <dbReference type="Proteomes" id="UP000765509"/>
    </source>
</evidence>
<accession>A0A9Q3J1G3</accession>
<evidence type="ECO:0000256" key="5">
    <source>
        <dbReference type="ARBA" id="ARBA00022759"/>
    </source>
</evidence>
<keyword evidence="7" id="KW-0460">Magnesium</keyword>
<keyword evidence="10" id="KW-0695">RNA-directed DNA polymerase</keyword>
<dbReference type="GO" id="GO:0005634">
    <property type="term" value="C:nucleus"/>
    <property type="evidence" value="ECO:0007669"/>
    <property type="project" value="UniProtKB-ARBA"/>
</dbReference>
<dbReference type="Proteomes" id="UP000765509">
    <property type="component" value="Unassembled WGS sequence"/>
</dbReference>
<dbReference type="InterPro" id="IPR036397">
    <property type="entry name" value="RNaseH_sf"/>
</dbReference>
<keyword evidence="12" id="KW-0233">DNA recombination</keyword>